<dbReference type="InterPro" id="IPR054722">
    <property type="entry name" value="PolX-like_BBD"/>
</dbReference>
<dbReference type="EC" id="2.5.1.18" evidence="1"/>
<evidence type="ECO:0000256" key="4">
    <source>
        <dbReference type="ARBA" id="ARBA00047960"/>
    </source>
</evidence>
<dbReference type="SFLD" id="SFLDG00358">
    <property type="entry name" value="Main_(cytGST)"/>
    <property type="match status" value="1"/>
</dbReference>
<dbReference type="PANTHER" id="PTHR11439:SF461">
    <property type="entry name" value="OS10G0432200 PROTEIN"/>
    <property type="match status" value="1"/>
</dbReference>
<keyword evidence="2" id="KW-0808">Transferase</keyword>
<dbReference type="SFLD" id="SFLDG01152">
    <property type="entry name" value="Main.3:_Omega-_and_Tau-like"/>
    <property type="match status" value="1"/>
</dbReference>
<evidence type="ECO:0000313" key="8">
    <source>
        <dbReference type="EMBL" id="SPD13455.1"/>
    </source>
</evidence>
<dbReference type="Pfam" id="PF14223">
    <property type="entry name" value="Retrotran_gag_2"/>
    <property type="match status" value="1"/>
</dbReference>
<dbReference type="GO" id="GO:0015074">
    <property type="term" value="P:DNA integration"/>
    <property type="evidence" value="ECO:0007669"/>
    <property type="project" value="InterPro"/>
</dbReference>
<keyword evidence="3" id="KW-0378">Hydrolase</keyword>
<dbReference type="EMBL" id="OIVN01003773">
    <property type="protein sequence ID" value="SPD13455.1"/>
    <property type="molecule type" value="Genomic_DNA"/>
</dbReference>
<dbReference type="InterPro" id="IPR043502">
    <property type="entry name" value="DNA/RNA_pol_sf"/>
</dbReference>
<dbReference type="InterPro" id="IPR004045">
    <property type="entry name" value="Glutathione_S-Trfase_N"/>
</dbReference>
<dbReference type="InterPro" id="IPR001584">
    <property type="entry name" value="Integrase_cat-core"/>
</dbReference>
<organism evidence="8">
    <name type="scientific">Fagus sylvatica</name>
    <name type="common">Beechnut</name>
    <dbReference type="NCBI Taxonomy" id="28930"/>
    <lineage>
        <taxon>Eukaryota</taxon>
        <taxon>Viridiplantae</taxon>
        <taxon>Streptophyta</taxon>
        <taxon>Embryophyta</taxon>
        <taxon>Tracheophyta</taxon>
        <taxon>Spermatophyta</taxon>
        <taxon>Magnoliopsida</taxon>
        <taxon>eudicotyledons</taxon>
        <taxon>Gunneridae</taxon>
        <taxon>Pentapetalae</taxon>
        <taxon>rosids</taxon>
        <taxon>fabids</taxon>
        <taxon>Fagales</taxon>
        <taxon>Fagaceae</taxon>
        <taxon>Fagus</taxon>
    </lineage>
</organism>
<feature type="region of interest" description="Disordered" evidence="5">
    <location>
        <begin position="970"/>
        <end position="1039"/>
    </location>
</feature>
<feature type="region of interest" description="Disordered" evidence="5">
    <location>
        <begin position="496"/>
        <end position="533"/>
    </location>
</feature>
<dbReference type="SUPFAM" id="SSF53098">
    <property type="entry name" value="Ribonuclease H-like"/>
    <property type="match status" value="1"/>
</dbReference>
<dbReference type="SFLD" id="SFLDS00019">
    <property type="entry name" value="Glutathione_Transferase_(cytos"/>
    <property type="match status" value="1"/>
</dbReference>
<dbReference type="InterPro" id="IPR045073">
    <property type="entry name" value="Omega/Tau-like"/>
</dbReference>
<dbReference type="PANTHER" id="PTHR11439">
    <property type="entry name" value="GAG-POL-RELATED RETROTRANSPOSON"/>
    <property type="match status" value="1"/>
</dbReference>
<dbReference type="CDD" id="cd03058">
    <property type="entry name" value="GST_N_Tau"/>
    <property type="match status" value="1"/>
</dbReference>
<dbReference type="Pfam" id="PF25597">
    <property type="entry name" value="SH3_retrovirus"/>
    <property type="match status" value="1"/>
</dbReference>
<dbReference type="GO" id="GO:0004190">
    <property type="term" value="F:aspartic-type endopeptidase activity"/>
    <property type="evidence" value="ECO:0007669"/>
    <property type="project" value="UniProtKB-KW"/>
</dbReference>
<dbReference type="Gene3D" id="1.20.1050.10">
    <property type="match status" value="1"/>
</dbReference>
<comment type="catalytic activity">
    <reaction evidence="4">
        <text>RX + glutathione = an S-substituted glutathione + a halide anion + H(+)</text>
        <dbReference type="Rhea" id="RHEA:16437"/>
        <dbReference type="ChEBI" id="CHEBI:15378"/>
        <dbReference type="ChEBI" id="CHEBI:16042"/>
        <dbReference type="ChEBI" id="CHEBI:17792"/>
        <dbReference type="ChEBI" id="CHEBI:57925"/>
        <dbReference type="ChEBI" id="CHEBI:90779"/>
        <dbReference type="EC" id="2.5.1.18"/>
    </reaction>
</comment>
<dbReference type="InterPro" id="IPR036397">
    <property type="entry name" value="RNaseH_sf"/>
</dbReference>
<dbReference type="GO" id="GO:0004364">
    <property type="term" value="F:glutathione transferase activity"/>
    <property type="evidence" value="ECO:0007669"/>
    <property type="project" value="UniProtKB-EC"/>
</dbReference>
<dbReference type="GO" id="GO:0003676">
    <property type="term" value="F:nucleic acid binding"/>
    <property type="evidence" value="ECO:0007669"/>
    <property type="project" value="InterPro"/>
</dbReference>
<dbReference type="Pfam" id="PF02798">
    <property type="entry name" value="GST_N"/>
    <property type="match status" value="1"/>
</dbReference>
<dbReference type="Gene3D" id="3.40.30.10">
    <property type="entry name" value="Glutaredoxin"/>
    <property type="match status" value="1"/>
</dbReference>
<dbReference type="InterPro" id="IPR036249">
    <property type="entry name" value="Thioredoxin-like_sf"/>
</dbReference>
<feature type="domain" description="Integrase catalytic" evidence="7">
    <location>
        <begin position="791"/>
        <end position="888"/>
    </location>
</feature>
<keyword evidence="3" id="KW-0645">Protease</keyword>
<sequence>MEEVKLLGFWPSPYSHRVIWALKLKGVKYEYIEEDLRNKSDLLLQYNPVHKKIPVLVHGGKPIAESLVILEYIEETWPQNPLLPKDTYERALARFWIKFGADRGPIFSVLFRYTEEEQDQNAIKEVVEFLVLPGVLPLPQLSPALPSRHRQKSGCLRCQEADSSPNRLAATLGSPATELRSRHLCSRLKDLEKLDPTAEESTPYDVGRAAQSSAPLSSVLQLPDSDHDTSTAVGKISRSWTQPRKIRPHQSPDAPLKVPGPSSSSSRATSALAFTATSALTPHFVMAQNEIISKPIHVILDGDNYSLWAQGMCSFLKGRKLWLYVTGQRHPPTPQKDETEDAFALRLEDWDGVNHQIITWLRNTSTPSVSMEFGGYDTAKDVWDMLASRYAGSDGAREHHLMVTLYQLRQDPGERITAFHSRMRFLWDQLAASEPVIKSVSDAQLVSTHRERTRLHQFLMGVLDDFESVRSQLLNRSPLPTVNQAVNDLVREETRLKSHRSSQPHTTVLATPVSVDPTVTAPPKGHDKRRSNKKNSHLICAFCKHRGHTIDQCNMRARILQRSAALTASESVPSSDAAPFDPVSLTTPTYSIADLQALFNQVQVPSSSASNPALSVTPGISSEWFLDSACCNHMTDNPHLTSAHTPPVLPTITTADGSAMTVSHVGSISTPNLSVSDIFCVPKLHLNLLSVGQLTELGLNLFFSSRGCLVQDSRTGQIVGTARKVGRLFELTSLHFPSSSVSAPVIAAFCLHRVVALSFSESIASATFDLIHSDVWGPSPVPTTQYSKAIKVFRSDNAREYRQTDFSTILKHYGTIFHTSCAGTSQQNGRAERKLRHILDTIRALTNAASTPVSFWGEAALTAVYTINRCPSPVVQNTTPYERLFGTAPNYSLLKVFGCVCFVLLQPHERTKLQPRSQLCCFLGYGLEEKGYRCYDPVAKRLRVSRHVVFWEHKMFYSLPSFSAGNDDSQADPLPNLFPEIPSPSAESVHPISDESPSTDPSSDVSPTTDPTFNKSPLSAPVANPVNTTAPEPRRSHRVSTLPSHLRDFHCFSAFATLHEPHTFREASSDPLWQQAMKEELDALLKTGTWDLVDLPAGKSAIGCKWVYKIKTRSDGTVDRYKARLVAKGFTQEYGIDYEETFAPVARLSSVRTLIAVSASRHWPLFQMDVKNAFLNGELTEEVYMQLPPGFSQPPGFSHKVCRLRRALYGLKQAPRAWFAKFSSTISQHGFSASSYDSALFFRRSDHGITLLLLYVDDMIITGDDVQGIQDLKRFLGQHFEMKDLGPLSYFLGLEVSSSSDGYYLTQAKYTSDLISRAGITDSKIVDTPIEYNNRLNTHDGEPLPDATLYRQLVGSLVYLTVTRPDISYAVHIVSQFMAAPRSLHYAAVLRILRYLKGTLFHGLHFSSQSSLTLQAYSDADWAGDPTDRRSTTGYCFLLGDSLISWRSKKQSVVARSSTEAEYRALADTTAELLCAIQIAHNDVFHERTKHIEIDCHFVRHHLLQRTLQLRSVSSQDQLADIFTKPMPPGRFRDLISKLKLVSLHPT</sequence>
<dbReference type="Pfam" id="PF07727">
    <property type="entry name" value="RVT_2"/>
    <property type="match status" value="1"/>
</dbReference>
<reference evidence="8" key="1">
    <citation type="submission" date="2018-02" db="EMBL/GenBank/DDBJ databases">
        <authorList>
            <person name="Cohen D.B."/>
            <person name="Kent A.D."/>
        </authorList>
    </citation>
    <scope>NUCLEOTIDE SEQUENCE</scope>
</reference>
<dbReference type="Gene3D" id="3.30.420.10">
    <property type="entry name" value="Ribonuclease H-like superfamily/Ribonuclease H"/>
    <property type="match status" value="1"/>
</dbReference>
<feature type="compositionally biased region" description="Low complexity" evidence="5">
    <location>
        <begin position="994"/>
        <end position="1012"/>
    </location>
</feature>
<protein>
    <recommendedName>
        <fullName evidence="1">glutathione transferase</fullName>
        <ecNumber evidence="1">2.5.1.18</ecNumber>
    </recommendedName>
</protein>
<dbReference type="InterPro" id="IPR057670">
    <property type="entry name" value="SH3_retrovirus"/>
</dbReference>
<dbReference type="SUPFAM" id="SSF52833">
    <property type="entry name" value="Thioredoxin-like"/>
    <property type="match status" value="1"/>
</dbReference>
<evidence type="ECO:0000259" key="7">
    <source>
        <dbReference type="PROSITE" id="PS50994"/>
    </source>
</evidence>
<dbReference type="InterPro" id="IPR040079">
    <property type="entry name" value="Glutathione_S-Trfase"/>
</dbReference>
<proteinExistence type="predicted"/>
<feature type="region of interest" description="Disordered" evidence="5">
    <location>
        <begin position="215"/>
        <end position="267"/>
    </location>
</feature>
<dbReference type="FunFam" id="3.40.30.10:FF:000014">
    <property type="entry name" value="Tau class glutathione S-transferase"/>
    <property type="match status" value="1"/>
</dbReference>
<evidence type="ECO:0000256" key="2">
    <source>
        <dbReference type="ARBA" id="ARBA00022679"/>
    </source>
</evidence>
<accession>A0A2N9HNA7</accession>
<dbReference type="CDD" id="cd09272">
    <property type="entry name" value="RNase_HI_RT_Ty1"/>
    <property type="match status" value="1"/>
</dbReference>
<evidence type="ECO:0000256" key="5">
    <source>
        <dbReference type="SAM" id="MobiDB-lite"/>
    </source>
</evidence>
<dbReference type="InterPro" id="IPR013103">
    <property type="entry name" value="RVT_2"/>
</dbReference>
<dbReference type="Pfam" id="PF22936">
    <property type="entry name" value="Pol_BBD"/>
    <property type="match status" value="1"/>
</dbReference>
<evidence type="ECO:0000259" key="6">
    <source>
        <dbReference type="PROSITE" id="PS50404"/>
    </source>
</evidence>
<dbReference type="PROSITE" id="PS50404">
    <property type="entry name" value="GST_NTER"/>
    <property type="match status" value="1"/>
</dbReference>
<evidence type="ECO:0000256" key="3">
    <source>
        <dbReference type="ARBA" id="ARBA00022750"/>
    </source>
</evidence>
<name>A0A2N9HNA7_FAGSY</name>
<gene>
    <name evidence="8" type="ORF">FSB_LOCUS41337</name>
</gene>
<dbReference type="PROSITE" id="PS50994">
    <property type="entry name" value="INTEGRASE"/>
    <property type="match status" value="1"/>
</dbReference>
<keyword evidence="3" id="KW-0064">Aspartyl protease</keyword>
<dbReference type="SUPFAM" id="SSF56672">
    <property type="entry name" value="DNA/RNA polymerases"/>
    <property type="match status" value="1"/>
</dbReference>
<feature type="domain" description="GST N-terminal" evidence="6">
    <location>
        <begin position="2"/>
        <end position="81"/>
    </location>
</feature>
<dbReference type="InterPro" id="IPR012337">
    <property type="entry name" value="RNaseH-like_sf"/>
</dbReference>
<evidence type="ECO:0000256" key="1">
    <source>
        <dbReference type="ARBA" id="ARBA00012452"/>
    </source>
</evidence>